<feature type="domain" description="ABC-type transport auxiliary lipoprotein component" evidence="3">
    <location>
        <begin position="36"/>
        <end position="210"/>
    </location>
</feature>
<name>A0AB33VJH7_RALSU</name>
<dbReference type="RefSeq" id="WP_003261572.1">
    <property type="nucleotide sequence ID" value="NZ_AAKL01000004.1"/>
</dbReference>
<dbReference type="InterPro" id="IPR005586">
    <property type="entry name" value="ABC_trans_aux"/>
</dbReference>
<evidence type="ECO:0000313" key="4">
    <source>
        <dbReference type="EMBL" id="EAP74352.1"/>
    </source>
</evidence>
<evidence type="ECO:0000259" key="3">
    <source>
        <dbReference type="Pfam" id="PF03886"/>
    </source>
</evidence>
<feature type="chain" id="PRO_5044334061" description="ABC-type transport auxiliary lipoprotein component domain-containing protein" evidence="2">
    <location>
        <begin position="29"/>
        <end position="229"/>
    </location>
</feature>
<proteinExistence type="predicted"/>
<reference evidence="4 5" key="1">
    <citation type="journal article" date="2006" name="Mol. Plant Microbe Interact.">
        <title>Identification of open reading frames unique to a select agent: Ralstonia solanacearum race 3 biovar 2.</title>
        <authorList>
            <person name="Gabriel D.W."/>
            <person name="Allen C."/>
            <person name="Schell M."/>
            <person name="Denny T.P."/>
            <person name="Greenberg J.T."/>
            <person name="Duan Y.P."/>
            <person name="Flores-Cruz Z."/>
            <person name="Huang Q."/>
            <person name="Clifford J.M."/>
            <person name="Presting G."/>
            <person name="Gonzalez E.T."/>
            <person name="Reddy J."/>
            <person name="Elphinstone J."/>
            <person name="Swanson J."/>
            <person name="Yao J."/>
            <person name="Mulholland V."/>
            <person name="Liu L."/>
            <person name="Farmerie W."/>
            <person name="Patnaikuni M."/>
            <person name="Balogh B."/>
            <person name="Norman D."/>
            <person name="Alvarez A."/>
            <person name="Castillo J.A."/>
            <person name="Jones J."/>
            <person name="Saddler G."/>
            <person name="Walunas T."/>
            <person name="Zhukov A."/>
            <person name="Mikhailova N."/>
        </authorList>
    </citation>
    <scope>NUCLEOTIDE SEQUENCE [LARGE SCALE GENOMIC DNA]</scope>
    <source>
        <strain evidence="4 5">UW551</strain>
    </source>
</reference>
<evidence type="ECO:0000313" key="5">
    <source>
        <dbReference type="Proteomes" id="UP000005933"/>
    </source>
</evidence>
<dbReference type="Proteomes" id="UP000005933">
    <property type="component" value="Unassembled WGS sequence"/>
</dbReference>
<keyword evidence="2" id="KW-0732">Signal</keyword>
<feature type="signal peptide" evidence="2">
    <location>
        <begin position="1"/>
        <end position="28"/>
    </location>
</feature>
<sequence>MMRANRTRASSLRLACVAGAAALMGACASPEPTLHTLSLRAAPPAPEATRIQRAFRLSGVRVPERLDKPQIVLRTSDSQVQELEQQRWAAPFSAELRDALSADLADALSAVDVGGATPPAGVPLYRIGADVQRFDARPGQDVSALVTWRVSRDAATPGSGGNNSNNSNGSNGSNGSALTCQATLAEPTGSEVDAVVAATQRVVRQWSQHITESVRSLEAPGKGLPAWCR</sequence>
<dbReference type="Pfam" id="PF03886">
    <property type="entry name" value="ABC_trans_aux"/>
    <property type="match status" value="1"/>
</dbReference>
<dbReference type="EMBL" id="AAKL01000004">
    <property type="protein sequence ID" value="EAP74352.1"/>
    <property type="molecule type" value="Genomic_DNA"/>
</dbReference>
<feature type="compositionally biased region" description="Low complexity" evidence="1">
    <location>
        <begin position="162"/>
        <end position="175"/>
    </location>
</feature>
<dbReference type="SUPFAM" id="SSF159594">
    <property type="entry name" value="XCC0632-like"/>
    <property type="match status" value="1"/>
</dbReference>
<protein>
    <recommendedName>
        <fullName evidence="3">ABC-type transport auxiliary lipoprotein component domain-containing protein</fullName>
    </recommendedName>
</protein>
<evidence type="ECO:0000256" key="1">
    <source>
        <dbReference type="SAM" id="MobiDB-lite"/>
    </source>
</evidence>
<gene>
    <name evidence="4" type="ORF">RRSL_04075</name>
</gene>
<dbReference type="AlphaFoldDB" id="A0AB33VJH7"/>
<organism evidence="4 5">
    <name type="scientific">Ralstonia solanacearum (strain UW551)</name>
    <dbReference type="NCBI Taxonomy" id="342110"/>
    <lineage>
        <taxon>Bacteria</taxon>
        <taxon>Pseudomonadati</taxon>
        <taxon>Pseudomonadota</taxon>
        <taxon>Betaproteobacteria</taxon>
        <taxon>Burkholderiales</taxon>
        <taxon>Burkholderiaceae</taxon>
        <taxon>Ralstonia</taxon>
        <taxon>Ralstonia solanacearum species complex</taxon>
    </lineage>
</organism>
<evidence type="ECO:0000256" key="2">
    <source>
        <dbReference type="SAM" id="SignalP"/>
    </source>
</evidence>
<comment type="caution">
    <text evidence="4">The sequence shown here is derived from an EMBL/GenBank/DDBJ whole genome shotgun (WGS) entry which is preliminary data.</text>
</comment>
<feature type="region of interest" description="Disordered" evidence="1">
    <location>
        <begin position="154"/>
        <end position="175"/>
    </location>
</feature>
<dbReference type="Gene3D" id="3.40.50.10610">
    <property type="entry name" value="ABC-type transport auxiliary lipoprotein component"/>
    <property type="match status" value="1"/>
</dbReference>
<accession>A0AB33VJH7</accession>
<dbReference type="PROSITE" id="PS51257">
    <property type="entry name" value="PROKAR_LIPOPROTEIN"/>
    <property type="match status" value="1"/>
</dbReference>